<feature type="compositionally biased region" description="Polar residues" evidence="1">
    <location>
        <begin position="151"/>
        <end position="162"/>
    </location>
</feature>
<dbReference type="InterPro" id="IPR009282">
    <property type="entry name" value="DUF937"/>
</dbReference>
<proteinExistence type="predicted"/>
<dbReference type="STRING" id="1121357.SAMN05661109_01761"/>
<feature type="region of interest" description="Disordered" evidence="1">
    <location>
        <begin position="151"/>
        <end position="176"/>
    </location>
</feature>
<protein>
    <recommendedName>
        <fullName evidence="4">DUF937 domain-containing protein</fullName>
    </recommendedName>
</protein>
<sequence>MLKRMTINIKDLLSKLPYDDLAKKTGENPQKVRTTAEGILNSLLLGMGANAEDPAGRESLANAVKDHDPQLVEGEVNVDDIDTNDGEKIATHIFGQNKDQVTQQLGGALGDSNLVRQLLPLLAPLALSWLSNRMQQSDSPQGGMLQQILQQVTGGHHQTATGESAPEQPAAAQKDVGSMLKDVLGGLLGGGRR</sequence>
<evidence type="ECO:0000313" key="3">
    <source>
        <dbReference type="Proteomes" id="UP000198929"/>
    </source>
</evidence>
<accession>A0A1H9UBA3</accession>
<dbReference type="AlphaFoldDB" id="A0A1H9UBA3"/>
<evidence type="ECO:0008006" key="4">
    <source>
        <dbReference type="Google" id="ProtNLM"/>
    </source>
</evidence>
<name>A0A1H9UBA3_9CORY</name>
<dbReference type="Proteomes" id="UP000198929">
    <property type="component" value="Unassembled WGS sequence"/>
</dbReference>
<gene>
    <name evidence="2" type="ORF">SAMN05661109_01761</name>
</gene>
<reference evidence="3" key="1">
    <citation type="submission" date="2016-10" db="EMBL/GenBank/DDBJ databases">
        <authorList>
            <person name="Varghese N."/>
            <person name="Submissions S."/>
        </authorList>
    </citation>
    <scope>NUCLEOTIDE SEQUENCE [LARGE SCALE GENOMIC DNA]</scope>
    <source>
        <strain evidence="3">DSM 20524</strain>
    </source>
</reference>
<organism evidence="2 3">
    <name type="scientific">Corynebacterium cystitidis DSM 20524</name>
    <dbReference type="NCBI Taxonomy" id="1121357"/>
    <lineage>
        <taxon>Bacteria</taxon>
        <taxon>Bacillati</taxon>
        <taxon>Actinomycetota</taxon>
        <taxon>Actinomycetes</taxon>
        <taxon>Mycobacteriales</taxon>
        <taxon>Corynebacteriaceae</taxon>
        <taxon>Corynebacterium</taxon>
    </lineage>
</organism>
<evidence type="ECO:0000256" key="1">
    <source>
        <dbReference type="SAM" id="MobiDB-lite"/>
    </source>
</evidence>
<keyword evidence="3" id="KW-1185">Reference proteome</keyword>
<evidence type="ECO:0000313" key="2">
    <source>
        <dbReference type="EMBL" id="SES06457.1"/>
    </source>
</evidence>
<dbReference type="Pfam" id="PF06078">
    <property type="entry name" value="DUF937"/>
    <property type="match status" value="1"/>
</dbReference>
<dbReference type="EMBL" id="FOGQ01000007">
    <property type="protein sequence ID" value="SES06457.1"/>
    <property type="molecule type" value="Genomic_DNA"/>
</dbReference>